<evidence type="ECO:0000313" key="4">
    <source>
        <dbReference type="Proteomes" id="UP001229251"/>
    </source>
</evidence>
<proteinExistence type="inferred from homology"/>
<evidence type="ECO:0000256" key="1">
    <source>
        <dbReference type="ARBA" id="ARBA00007521"/>
    </source>
</evidence>
<dbReference type="EMBL" id="JASOOE010000018">
    <property type="protein sequence ID" value="MDK7187967.1"/>
    <property type="molecule type" value="Genomic_DNA"/>
</dbReference>
<gene>
    <name evidence="3" type="ORF">QP433_08225</name>
</gene>
<reference evidence="3" key="1">
    <citation type="submission" date="2023-05" db="EMBL/GenBank/DDBJ databases">
        <title>Cataloging the Phylogenetic Diversity of Human Bladder Bacteria.</title>
        <authorList>
            <person name="Du J."/>
        </authorList>
    </citation>
    <scope>NUCLEOTIDE SEQUENCE</scope>
    <source>
        <strain evidence="3">UMB1231</strain>
    </source>
</reference>
<evidence type="ECO:0000256" key="2">
    <source>
        <dbReference type="ARBA" id="ARBA00022649"/>
    </source>
</evidence>
<dbReference type="Proteomes" id="UP001229251">
    <property type="component" value="Unassembled WGS sequence"/>
</dbReference>
<accession>A0AAJ1Q6U7</accession>
<sequence>MNDEELLNRILTKLNNFKAKDSKQHFNILKWFNRLVSFALSNHHPRNYRAYSRGQILKVDFGFNVGHELGGVHYAVTITKRDSTRSGTLAVIPLTSFKNKKINNYEVDLGPEFYNHVEFVFERLSREMFQSTISRQLIATEFESFESEFESTKILVSPEIRNKYNVIFTHLMFDVNDGQYVSLDNIKRKLDDQLEFYNRMIIKNKNVMDELKFMKPGSIGKVEQLRNISKKRIISPLNSSDALHGIRLSKESMEKINKKIIDIFVFDKQS</sequence>
<evidence type="ECO:0000313" key="3">
    <source>
        <dbReference type="EMBL" id="MDK7187967.1"/>
    </source>
</evidence>
<dbReference type="SUPFAM" id="SSF50118">
    <property type="entry name" value="Cell growth inhibitor/plasmid maintenance toxic component"/>
    <property type="match status" value="1"/>
</dbReference>
<comment type="similarity">
    <text evidence="1">Belongs to the PemK/MazF family.</text>
</comment>
<dbReference type="InterPro" id="IPR011067">
    <property type="entry name" value="Plasmid_toxin/cell-grow_inhib"/>
</dbReference>
<keyword evidence="2" id="KW-1277">Toxin-antitoxin system</keyword>
<dbReference type="AlphaFoldDB" id="A0AAJ1Q6U7"/>
<protein>
    <submittedName>
        <fullName evidence="3">Type II toxin-antitoxin system PemK/MazF family toxin</fullName>
    </submittedName>
</protein>
<organism evidence="3 4">
    <name type="scientific">Facklamia hominis</name>
    <dbReference type="NCBI Taxonomy" id="178214"/>
    <lineage>
        <taxon>Bacteria</taxon>
        <taxon>Bacillati</taxon>
        <taxon>Bacillota</taxon>
        <taxon>Bacilli</taxon>
        <taxon>Lactobacillales</taxon>
        <taxon>Aerococcaceae</taxon>
        <taxon>Facklamia</taxon>
    </lineage>
</organism>
<dbReference type="Gene3D" id="2.30.30.110">
    <property type="match status" value="1"/>
</dbReference>
<dbReference type="InterPro" id="IPR003477">
    <property type="entry name" value="PemK-like"/>
</dbReference>
<name>A0AAJ1Q6U7_9LACT</name>
<comment type="caution">
    <text evidence="3">The sequence shown here is derived from an EMBL/GenBank/DDBJ whole genome shotgun (WGS) entry which is preliminary data.</text>
</comment>
<dbReference type="GO" id="GO:0003677">
    <property type="term" value="F:DNA binding"/>
    <property type="evidence" value="ECO:0007669"/>
    <property type="project" value="InterPro"/>
</dbReference>
<dbReference type="RefSeq" id="WP_285066397.1">
    <property type="nucleotide sequence ID" value="NZ_JASOOE010000018.1"/>
</dbReference>
<dbReference type="Pfam" id="PF02452">
    <property type="entry name" value="PemK_toxin"/>
    <property type="match status" value="1"/>
</dbReference>